<dbReference type="OrthoDB" id="21214at2759"/>
<dbReference type="Proteomes" id="UP000677054">
    <property type="component" value="Unassembled WGS sequence"/>
</dbReference>
<organism evidence="5">
    <name type="scientific">Darwinula stevensoni</name>
    <dbReference type="NCBI Taxonomy" id="69355"/>
    <lineage>
        <taxon>Eukaryota</taxon>
        <taxon>Metazoa</taxon>
        <taxon>Ecdysozoa</taxon>
        <taxon>Arthropoda</taxon>
        <taxon>Crustacea</taxon>
        <taxon>Oligostraca</taxon>
        <taxon>Ostracoda</taxon>
        <taxon>Podocopa</taxon>
        <taxon>Podocopida</taxon>
        <taxon>Darwinulocopina</taxon>
        <taxon>Darwinuloidea</taxon>
        <taxon>Darwinulidae</taxon>
        <taxon>Darwinula</taxon>
    </lineage>
</organism>
<reference evidence="5" key="1">
    <citation type="submission" date="2020-11" db="EMBL/GenBank/DDBJ databases">
        <authorList>
            <person name="Tran Van P."/>
        </authorList>
    </citation>
    <scope>NUCLEOTIDE SEQUENCE</scope>
</reference>
<dbReference type="PANTHER" id="PTHR12186:SF2">
    <property type="entry name" value="FGFR1 ONCOGENE PARTNER 2 HOMOLOG"/>
    <property type="match status" value="1"/>
</dbReference>
<dbReference type="Pfam" id="PF05769">
    <property type="entry name" value="SIKE"/>
    <property type="match status" value="1"/>
</dbReference>
<evidence type="ECO:0000313" key="5">
    <source>
        <dbReference type="EMBL" id="CAD7240837.1"/>
    </source>
</evidence>
<evidence type="ECO:0000256" key="3">
    <source>
        <dbReference type="SAM" id="Coils"/>
    </source>
</evidence>
<gene>
    <name evidence="5" type="ORF">DSTB1V02_LOCUS842</name>
</gene>
<dbReference type="AlphaFoldDB" id="A0A7R8WZE7"/>
<dbReference type="EMBL" id="CAJPEV010000066">
    <property type="protein sequence ID" value="CAG0879966.1"/>
    <property type="molecule type" value="Genomic_DNA"/>
</dbReference>
<name>A0A7R8WZE7_9CRUS</name>
<accession>A0A7R8WZE7</accession>
<dbReference type="InterPro" id="IPR008555">
    <property type="entry name" value="SIKE"/>
</dbReference>
<evidence type="ECO:0008006" key="7">
    <source>
        <dbReference type="Google" id="ProtNLM"/>
    </source>
</evidence>
<protein>
    <recommendedName>
        <fullName evidence="7">FGFR1 oncogene partner 2 homolog</fullName>
    </recommendedName>
</protein>
<evidence type="ECO:0000313" key="6">
    <source>
        <dbReference type="Proteomes" id="UP000677054"/>
    </source>
</evidence>
<comment type="similarity">
    <text evidence="1">Belongs to the SIKE family.</text>
</comment>
<feature type="coiled-coil region" evidence="3">
    <location>
        <begin position="69"/>
        <end position="103"/>
    </location>
</feature>
<evidence type="ECO:0000256" key="1">
    <source>
        <dbReference type="ARBA" id="ARBA00005537"/>
    </source>
</evidence>
<evidence type="ECO:0000256" key="4">
    <source>
        <dbReference type="SAM" id="MobiDB-lite"/>
    </source>
</evidence>
<sequence length="273" mass="30691">MSLTMKQLLTDARKLSSRLRECESTADLVISQSQATLKSVEAMKEYDDEMEYLSEETRQRPRAVLVQGIQQENRHIRELQQENRELRAALEEHRNALDLIMSKYRQHIIKLIQANKLDAKQLRIPVQDSTNMLMEKNEKICEMASVMHKAIMMDEEAAAREQELLTRLVTENKGLRELLQISCKNGSVSHPIVSPTKDDKEIQTDMEVPENTPRSPSTDNASSSASCHDAVATMNSSSEVKLVNDAAVSADILSSACGMDMKIESKLNENASS</sequence>
<proteinExistence type="inferred from homology"/>
<dbReference type="PANTHER" id="PTHR12186">
    <property type="entry name" value="SIKE FAMILY MEMBER"/>
    <property type="match status" value="1"/>
</dbReference>
<evidence type="ECO:0000256" key="2">
    <source>
        <dbReference type="ARBA" id="ARBA00023054"/>
    </source>
</evidence>
<keyword evidence="6" id="KW-1185">Reference proteome</keyword>
<keyword evidence="2 3" id="KW-0175">Coiled coil</keyword>
<dbReference type="EMBL" id="LR899583">
    <property type="protein sequence ID" value="CAD7240837.1"/>
    <property type="molecule type" value="Genomic_DNA"/>
</dbReference>
<feature type="region of interest" description="Disordered" evidence="4">
    <location>
        <begin position="190"/>
        <end position="231"/>
    </location>
</feature>